<dbReference type="PANTHER" id="PTHR24421:SF10">
    <property type="entry name" value="NITRATE_NITRITE SENSOR PROTEIN NARQ"/>
    <property type="match status" value="1"/>
</dbReference>
<proteinExistence type="predicted"/>
<dbReference type="Gene3D" id="3.30.565.10">
    <property type="entry name" value="Histidine kinase-like ATPase, C-terminal domain"/>
    <property type="match status" value="1"/>
</dbReference>
<name>A0A5J5KBF8_9ACTN</name>
<evidence type="ECO:0000256" key="4">
    <source>
        <dbReference type="ARBA" id="ARBA00022679"/>
    </source>
</evidence>
<feature type="transmembrane region" description="Helical" evidence="9">
    <location>
        <begin position="288"/>
        <end position="313"/>
    </location>
</feature>
<keyword evidence="9" id="KW-0812">Transmembrane</keyword>
<evidence type="ECO:0000313" key="12">
    <source>
        <dbReference type="Proteomes" id="UP000327011"/>
    </source>
</evidence>
<comment type="catalytic activity">
    <reaction evidence="1">
        <text>ATP + protein L-histidine = ADP + protein N-phospho-L-histidine.</text>
        <dbReference type="EC" id="2.7.13.3"/>
    </reaction>
</comment>
<dbReference type="SMART" id="SM00387">
    <property type="entry name" value="HATPase_c"/>
    <property type="match status" value="1"/>
</dbReference>
<comment type="caution">
    <text evidence="11">The sequence shown here is derived from an EMBL/GenBank/DDBJ whole genome shotgun (WGS) entry which is preliminary data.</text>
</comment>
<sequence length="676" mass="70590">MGRDPGPIPLRARMSNDVLMRSGVWPRGLWAIPVLCGAAVVAGVALTAAAPVLDTTYLVLDAVAGLTCPAVGVLILSRWRRHLVGLLFCLSGAGLALQALSGGYAAYAESHGLPGALAAAWVTNWVFFTGFGPLLLLPMLLPDGRLPSPCWRPVLVAAVAGMTVLQVMLMLRDRIWVWGREVPSSFGFVPTKPVVELTFGVVALGLAASGMAALAARVTRSDDRRRLLPVFAAVVAVGLAVAADTLLPPDPPVGVWLLAVALPLFPAATAVSIFRYRLFDIEVLIRRTVVYALVTVTLLGAYLVTVATIGTLLRAGSGMFEPLAATAVVAVAFAPARDAAQRAVGRLLFGNRGDPAAALSLLGQRLESSADPTRLLERAAETVAHTLRLPAVAVLAADGTPVCAEGGVPGDGVRLPLVVGGRVEGELRAAPRSPGEVLSAADLAVLDDLARQLAVALAAVRLAREVQTSRERLVIAREEERRRLRRDLHDGLGPGLAAIGVRLDVIEATAAGVSPAVRSSLSEVGQLVRGLVGDVRRIVHDLRPPALDELGLAGALEDLALETEETAQGGPAVRVRVPEPLPELGAAVEVAAYRIAQEALANALRHAQARTVEIVARIERGGLVLRVRDDGRGLPEPLVEGVGSGSMRERAVELGGVLYRTSASGAGTTVEAVLPL</sequence>
<dbReference type="InterPro" id="IPR036890">
    <property type="entry name" value="HATPase_C_sf"/>
</dbReference>
<evidence type="ECO:0000256" key="5">
    <source>
        <dbReference type="ARBA" id="ARBA00022741"/>
    </source>
</evidence>
<feature type="transmembrane region" description="Helical" evidence="9">
    <location>
        <begin position="29"/>
        <end position="50"/>
    </location>
</feature>
<accession>A0A5J5KBF8</accession>
<keyword evidence="7" id="KW-0067">ATP-binding</keyword>
<dbReference type="Pfam" id="PF02518">
    <property type="entry name" value="HATPase_c"/>
    <property type="match status" value="1"/>
</dbReference>
<evidence type="ECO:0000259" key="10">
    <source>
        <dbReference type="PROSITE" id="PS50109"/>
    </source>
</evidence>
<dbReference type="InterPro" id="IPR003594">
    <property type="entry name" value="HATPase_dom"/>
</dbReference>
<dbReference type="Gene3D" id="1.20.5.1930">
    <property type="match status" value="1"/>
</dbReference>
<dbReference type="GO" id="GO:0000155">
    <property type="term" value="F:phosphorelay sensor kinase activity"/>
    <property type="evidence" value="ECO:0007669"/>
    <property type="project" value="InterPro"/>
</dbReference>
<dbReference type="AlphaFoldDB" id="A0A5J5KBF8"/>
<dbReference type="InterPro" id="IPR011712">
    <property type="entry name" value="Sig_transdc_His_kin_sub3_dim/P"/>
</dbReference>
<evidence type="ECO:0000313" key="11">
    <source>
        <dbReference type="EMBL" id="KAA9380962.1"/>
    </source>
</evidence>
<keyword evidence="4" id="KW-0808">Transferase</keyword>
<dbReference type="Pfam" id="PF07730">
    <property type="entry name" value="HisKA_3"/>
    <property type="match status" value="1"/>
</dbReference>
<dbReference type="PANTHER" id="PTHR24421">
    <property type="entry name" value="NITRATE/NITRITE SENSOR PROTEIN NARX-RELATED"/>
    <property type="match status" value="1"/>
</dbReference>
<dbReference type="InterPro" id="IPR005467">
    <property type="entry name" value="His_kinase_dom"/>
</dbReference>
<keyword evidence="9" id="KW-0472">Membrane</keyword>
<dbReference type="PROSITE" id="PS50109">
    <property type="entry name" value="HIS_KIN"/>
    <property type="match status" value="1"/>
</dbReference>
<keyword evidence="5" id="KW-0547">Nucleotide-binding</keyword>
<feature type="transmembrane region" description="Helical" evidence="9">
    <location>
        <begin position="227"/>
        <end position="247"/>
    </location>
</feature>
<evidence type="ECO:0000256" key="9">
    <source>
        <dbReference type="SAM" id="Phobius"/>
    </source>
</evidence>
<feature type="domain" description="Histidine kinase" evidence="10">
    <location>
        <begin position="487"/>
        <end position="676"/>
    </location>
</feature>
<dbReference type="SUPFAM" id="SSF55781">
    <property type="entry name" value="GAF domain-like"/>
    <property type="match status" value="1"/>
</dbReference>
<dbReference type="SUPFAM" id="SSF55874">
    <property type="entry name" value="ATPase domain of HSP90 chaperone/DNA topoisomerase II/histidine kinase"/>
    <property type="match status" value="1"/>
</dbReference>
<dbReference type="Gene3D" id="3.30.450.40">
    <property type="match status" value="1"/>
</dbReference>
<dbReference type="InterPro" id="IPR029016">
    <property type="entry name" value="GAF-like_dom_sf"/>
</dbReference>
<keyword evidence="12" id="KW-1185">Reference proteome</keyword>
<dbReference type="CDD" id="cd16917">
    <property type="entry name" value="HATPase_UhpB-NarQ-NarX-like"/>
    <property type="match status" value="1"/>
</dbReference>
<dbReference type="EC" id="2.7.13.3" evidence="2"/>
<reference evidence="11 12" key="1">
    <citation type="submission" date="2019-09" db="EMBL/GenBank/DDBJ databases">
        <title>Screening of Novel Bioactive Compounds from Soil-Associated.</title>
        <authorList>
            <person name="Gong X."/>
        </authorList>
    </citation>
    <scope>NUCLEOTIDE SEQUENCE [LARGE SCALE GENOMIC DNA]</scope>
    <source>
        <strain evidence="11 12">Gxj-6</strain>
    </source>
</reference>
<feature type="transmembrane region" description="Helical" evidence="9">
    <location>
        <begin position="56"/>
        <end position="76"/>
    </location>
</feature>
<keyword evidence="3" id="KW-0597">Phosphoprotein</keyword>
<evidence type="ECO:0000256" key="1">
    <source>
        <dbReference type="ARBA" id="ARBA00000085"/>
    </source>
</evidence>
<evidence type="ECO:0000256" key="3">
    <source>
        <dbReference type="ARBA" id="ARBA00022553"/>
    </source>
</evidence>
<dbReference type="GO" id="GO:0016020">
    <property type="term" value="C:membrane"/>
    <property type="evidence" value="ECO:0007669"/>
    <property type="project" value="InterPro"/>
</dbReference>
<organism evidence="11 12">
    <name type="scientific">Microbispora cellulosiformans</name>
    <dbReference type="NCBI Taxonomy" id="2614688"/>
    <lineage>
        <taxon>Bacteria</taxon>
        <taxon>Bacillati</taxon>
        <taxon>Actinomycetota</taxon>
        <taxon>Actinomycetes</taxon>
        <taxon>Streptosporangiales</taxon>
        <taxon>Streptosporangiaceae</taxon>
        <taxon>Microbispora</taxon>
    </lineage>
</organism>
<feature type="transmembrane region" description="Helical" evidence="9">
    <location>
        <begin position="83"/>
        <end position="107"/>
    </location>
</feature>
<evidence type="ECO:0000256" key="7">
    <source>
        <dbReference type="ARBA" id="ARBA00022840"/>
    </source>
</evidence>
<evidence type="ECO:0000256" key="2">
    <source>
        <dbReference type="ARBA" id="ARBA00012438"/>
    </source>
</evidence>
<dbReference type="EMBL" id="VYTZ01000002">
    <property type="protein sequence ID" value="KAA9380962.1"/>
    <property type="molecule type" value="Genomic_DNA"/>
</dbReference>
<keyword evidence="9" id="KW-1133">Transmembrane helix</keyword>
<keyword evidence="8" id="KW-0902">Two-component regulatory system</keyword>
<feature type="transmembrane region" description="Helical" evidence="9">
    <location>
        <begin position="153"/>
        <end position="171"/>
    </location>
</feature>
<dbReference type="InterPro" id="IPR050482">
    <property type="entry name" value="Sensor_HK_TwoCompSys"/>
</dbReference>
<evidence type="ECO:0000256" key="6">
    <source>
        <dbReference type="ARBA" id="ARBA00022777"/>
    </source>
</evidence>
<evidence type="ECO:0000256" key="8">
    <source>
        <dbReference type="ARBA" id="ARBA00023012"/>
    </source>
</evidence>
<feature type="transmembrane region" description="Helical" evidence="9">
    <location>
        <begin position="253"/>
        <end position="276"/>
    </location>
</feature>
<protein>
    <recommendedName>
        <fullName evidence="2">histidine kinase</fullName>
        <ecNumber evidence="2">2.7.13.3</ecNumber>
    </recommendedName>
</protein>
<feature type="transmembrane region" description="Helical" evidence="9">
    <location>
        <begin position="197"/>
        <end position="215"/>
    </location>
</feature>
<dbReference type="GO" id="GO:0005524">
    <property type="term" value="F:ATP binding"/>
    <property type="evidence" value="ECO:0007669"/>
    <property type="project" value="UniProtKB-KW"/>
</dbReference>
<keyword evidence="6 11" id="KW-0418">Kinase</keyword>
<dbReference type="Proteomes" id="UP000327011">
    <property type="component" value="Unassembled WGS sequence"/>
</dbReference>
<feature type="transmembrane region" description="Helical" evidence="9">
    <location>
        <begin position="119"/>
        <end position="141"/>
    </location>
</feature>
<gene>
    <name evidence="11" type="ORF">F5972_07755</name>
</gene>
<dbReference type="GO" id="GO:0046983">
    <property type="term" value="F:protein dimerization activity"/>
    <property type="evidence" value="ECO:0007669"/>
    <property type="project" value="InterPro"/>
</dbReference>